<protein>
    <recommendedName>
        <fullName evidence="2">histidine kinase</fullName>
        <ecNumber evidence="2">2.7.13.3</ecNumber>
    </recommendedName>
</protein>
<dbReference type="Gene3D" id="1.10.287.130">
    <property type="match status" value="1"/>
</dbReference>
<evidence type="ECO:0000256" key="7">
    <source>
        <dbReference type="ARBA" id="ARBA00022840"/>
    </source>
</evidence>
<dbReference type="AlphaFoldDB" id="S3BZ93"/>
<evidence type="ECO:0000256" key="10">
    <source>
        <dbReference type="SAM" id="SignalP"/>
    </source>
</evidence>
<evidence type="ECO:0000259" key="11">
    <source>
        <dbReference type="PROSITE" id="PS50109"/>
    </source>
</evidence>
<keyword evidence="7" id="KW-0067">ATP-binding</keyword>
<accession>S3BZ93</accession>
<dbReference type="GO" id="GO:0000155">
    <property type="term" value="F:phosphorelay sensor kinase activity"/>
    <property type="evidence" value="ECO:0007669"/>
    <property type="project" value="InterPro"/>
</dbReference>
<dbReference type="Proteomes" id="UP000014400">
    <property type="component" value="Unassembled WGS sequence"/>
</dbReference>
<keyword evidence="3" id="KW-0597">Phosphoprotein</keyword>
<dbReference type="GO" id="GO:0005524">
    <property type="term" value="F:ATP binding"/>
    <property type="evidence" value="ECO:0007669"/>
    <property type="project" value="UniProtKB-KW"/>
</dbReference>
<feature type="region of interest" description="Disordered" evidence="9">
    <location>
        <begin position="651"/>
        <end position="680"/>
    </location>
</feature>
<dbReference type="PANTHER" id="PTHR43065:SF10">
    <property type="entry name" value="PEROXIDE STRESS-ACTIVATED HISTIDINE KINASE MAK3"/>
    <property type="match status" value="1"/>
</dbReference>
<comment type="catalytic activity">
    <reaction evidence="1">
        <text>ATP + protein L-histidine = ADP + protein N-phospho-L-histidine.</text>
        <dbReference type="EC" id="2.7.13.3"/>
    </reaction>
</comment>
<evidence type="ECO:0000256" key="2">
    <source>
        <dbReference type="ARBA" id="ARBA00012438"/>
    </source>
</evidence>
<dbReference type="InterPro" id="IPR005467">
    <property type="entry name" value="His_kinase_dom"/>
</dbReference>
<dbReference type="PATRIC" id="fig|1203554.3.peg.1084"/>
<evidence type="ECO:0000256" key="6">
    <source>
        <dbReference type="ARBA" id="ARBA00022777"/>
    </source>
</evidence>
<feature type="signal peptide" evidence="10">
    <location>
        <begin position="1"/>
        <end position="27"/>
    </location>
</feature>
<keyword evidence="5" id="KW-0547">Nucleotide-binding</keyword>
<dbReference type="PANTHER" id="PTHR43065">
    <property type="entry name" value="SENSOR HISTIDINE KINASE"/>
    <property type="match status" value="1"/>
</dbReference>
<keyword evidence="10" id="KW-0732">Signal</keyword>
<dbReference type="Gene3D" id="3.30.565.10">
    <property type="entry name" value="Histidine kinase-like ATPase, C-terminal domain"/>
    <property type="match status" value="1"/>
</dbReference>
<reference evidence="12 13" key="1">
    <citation type="submission" date="2013-04" db="EMBL/GenBank/DDBJ databases">
        <title>The Genome Sequence of Sutterella wadsworthensis HGA0223.</title>
        <authorList>
            <consortium name="The Broad Institute Genomics Platform"/>
            <person name="Earl A."/>
            <person name="Ward D."/>
            <person name="Feldgarden M."/>
            <person name="Gevers D."/>
            <person name="Schmidt T.M."/>
            <person name="Dover J."/>
            <person name="Dai D."/>
            <person name="Walker B."/>
            <person name="Young S."/>
            <person name="Zeng Q."/>
            <person name="Gargeya S."/>
            <person name="Fitzgerald M."/>
            <person name="Haas B."/>
            <person name="Abouelleil A."/>
            <person name="Allen A.W."/>
            <person name="Alvarado L."/>
            <person name="Arachchi H.M."/>
            <person name="Berlin A.M."/>
            <person name="Chapman S.B."/>
            <person name="Gainer-Dewar J."/>
            <person name="Goldberg J."/>
            <person name="Griggs A."/>
            <person name="Gujja S."/>
            <person name="Hansen M."/>
            <person name="Howarth C."/>
            <person name="Imamovic A."/>
            <person name="Ireland A."/>
            <person name="Larimer J."/>
            <person name="McCowan C."/>
            <person name="Murphy C."/>
            <person name="Pearson M."/>
            <person name="Poon T.W."/>
            <person name="Priest M."/>
            <person name="Roberts A."/>
            <person name="Saif S."/>
            <person name="Shea T."/>
            <person name="Sisk P."/>
            <person name="Sykes S."/>
            <person name="Wortman J."/>
            <person name="Nusbaum C."/>
            <person name="Birren B."/>
        </authorList>
    </citation>
    <scope>NUCLEOTIDE SEQUENCE [LARGE SCALE GENOMIC DNA]</scope>
    <source>
        <strain evidence="12 13">HGA0223</strain>
    </source>
</reference>
<keyword evidence="4" id="KW-0808">Transferase</keyword>
<dbReference type="InterPro" id="IPR036890">
    <property type="entry name" value="HATPase_C_sf"/>
</dbReference>
<dbReference type="SMART" id="SM00387">
    <property type="entry name" value="HATPase_c"/>
    <property type="match status" value="1"/>
</dbReference>
<dbReference type="Pfam" id="PF02518">
    <property type="entry name" value="HATPase_c"/>
    <property type="match status" value="1"/>
</dbReference>
<dbReference type="EMBL" id="ATCF01000016">
    <property type="protein sequence ID" value="EPD99382.1"/>
    <property type="molecule type" value="Genomic_DNA"/>
</dbReference>
<dbReference type="InterPro" id="IPR036097">
    <property type="entry name" value="HisK_dim/P_sf"/>
</dbReference>
<comment type="caution">
    <text evidence="12">The sequence shown here is derived from an EMBL/GenBank/DDBJ whole genome shotgun (WGS) entry which is preliminary data.</text>
</comment>
<keyword evidence="13" id="KW-1185">Reference proteome</keyword>
<evidence type="ECO:0000256" key="5">
    <source>
        <dbReference type="ARBA" id="ARBA00022741"/>
    </source>
</evidence>
<dbReference type="PRINTS" id="PR00344">
    <property type="entry name" value="BCTRLSENSOR"/>
</dbReference>
<feature type="domain" description="Histidine kinase" evidence="11">
    <location>
        <begin position="391"/>
        <end position="646"/>
    </location>
</feature>
<proteinExistence type="predicted"/>
<sequence length="680" mass="74093">MSFTLRPFASAALLLSMAGLCAGTLLAAEQTEPSEASAVRARPLVLGVVETAEPSFDDNTVRPVLKAMQSAAPGTQIDVVRLSSATFEVAVAQLKPDLVISPAADFLRIVDSIGAHPIGTRKTKYAKHPSKSAGGAVIALASRTDIQKLTDLRGKYIAATLPTSVDGMLAVRMELAERGFDSRQFFRSVRYLGYSMPNVIESVLSGHFDAGVVPVCTLERIEAEDLIERGALRVISPKSDDDTVCAHTSELYPDLVAATFSWTDPELTRLTTSAFLASKSADAEFNWYGTSDFHRIRALEETLQIGPWAYLQEMTPEALWRRWRFAVFAVLAGLGLLLLNEWRLRRLVAKRTGELKRSMEERDRLAQRERAVRDRLSSLERMGAISQLCAMITHELKQPVGAVINYVAVVKLKLGLQTVPGLPGETALNTSERPVDPLLLRALAGAEGEAHRIAAIVDRVRSYARRQHADPVPVDIVREAQNALRSLKAELRPFVVIRPPFSLTADDASKRRLIMRGDPLEIELLLLNVMKNAAEAVQGLPDGAVLVKFRRETLPSPLAENPSPSPAAPSAEAVIVEVEDNGPRLSDEAFERLTRVSQSVKDEGLGLGLGIVRSLVEENGGRIAITRREDLSGRGLRVTLCFDLDAEGLKAQSAPHTDPADKSAAQAFQRSHEPAAKTAK</sequence>
<dbReference type="EC" id="2.7.13.3" evidence="2"/>
<dbReference type="CDD" id="cd00082">
    <property type="entry name" value="HisKA"/>
    <property type="match status" value="1"/>
</dbReference>
<dbReference type="SMART" id="SM00388">
    <property type="entry name" value="HisKA"/>
    <property type="match status" value="1"/>
</dbReference>
<evidence type="ECO:0000313" key="12">
    <source>
        <dbReference type="EMBL" id="EPD99382.1"/>
    </source>
</evidence>
<dbReference type="HOGENOM" id="CLU_011260_2_0_4"/>
<evidence type="ECO:0000313" key="13">
    <source>
        <dbReference type="Proteomes" id="UP000014400"/>
    </source>
</evidence>
<dbReference type="SUPFAM" id="SSF53850">
    <property type="entry name" value="Periplasmic binding protein-like II"/>
    <property type="match status" value="1"/>
</dbReference>
<dbReference type="SUPFAM" id="SSF55874">
    <property type="entry name" value="ATPase domain of HSP90 chaperone/DNA topoisomerase II/histidine kinase"/>
    <property type="match status" value="1"/>
</dbReference>
<dbReference type="InterPro" id="IPR003661">
    <property type="entry name" value="HisK_dim/P_dom"/>
</dbReference>
<organism evidence="12 13">
    <name type="scientific">Sutterella wadsworthensis HGA0223</name>
    <dbReference type="NCBI Taxonomy" id="1203554"/>
    <lineage>
        <taxon>Bacteria</taxon>
        <taxon>Pseudomonadati</taxon>
        <taxon>Pseudomonadota</taxon>
        <taxon>Betaproteobacteria</taxon>
        <taxon>Burkholderiales</taxon>
        <taxon>Sutterellaceae</taxon>
        <taxon>Sutterella</taxon>
    </lineage>
</organism>
<feature type="compositionally biased region" description="Basic and acidic residues" evidence="9">
    <location>
        <begin position="670"/>
        <end position="680"/>
    </location>
</feature>
<evidence type="ECO:0000256" key="9">
    <source>
        <dbReference type="SAM" id="MobiDB-lite"/>
    </source>
</evidence>
<dbReference type="CDD" id="cd00075">
    <property type="entry name" value="HATPase"/>
    <property type="match status" value="1"/>
</dbReference>
<dbReference type="Gene3D" id="3.40.190.10">
    <property type="entry name" value="Periplasmic binding protein-like II"/>
    <property type="match status" value="1"/>
</dbReference>
<dbReference type="eggNOG" id="COG0715">
    <property type="taxonomic scope" value="Bacteria"/>
</dbReference>
<evidence type="ECO:0000256" key="4">
    <source>
        <dbReference type="ARBA" id="ARBA00022679"/>
    </source>
</evidence>
<name>S3BZ93_9BURK</name>
<dbReference type="InterPro" id="IPR003594">
    <property type="entry name" value="HATPase_dom"/>
</dbReference>
<gene>
    <name evidence="12" type="ORF">HMPREF1476_01061</name>
</gene>
<dbReference type="PROSITE" id="PS50109">
    <property type="entry name" value="HIS_KIN"/>
    <property type="match status" value="1"/>
</dbReference>
<keyword evidence="6" id="KW-0418">Kinase</keyword>
<evidence type="ECO:0000256" key="1">
    <source>
        <dbReference type="ARBA" id="ARBA00000085"/>
    </source>
</evidence>
<keyword evidence="8" id="KW-0902">Two-component regulatory system</keyword>
<feature type="chain" id="PRO_5004518270" description="histidine kinase" evidence="10">
    <location>
        <begin position="28"/>
        <end position="680"/>
    </location>
</feature>
<dbReference type="Pfam" id="PF12974">
    <property type="entry name" value="Phosphonate-bd"/>
    <property type="match status" value="1"/>
</dbReference>
<dbReference type="SUPFAM" id="SSF47384">
    <property type="entry name" value="Homodimeric domain of signal transducing histidine kinase"/>
    <property type="match status" value="1"/>
</dbReference>
<evidence type="ECO:0000256" key="8">
    <source>
        <dbReference type="ARBA" id="ARBA00023012"/>
    </source>
</evidence>
<dbReference type="STRING" id="1203554.HMPREF1476_01061"/>
<dbReference type="InterPro" id="IPR004358">
    <property type="entry name" value="Sig_transdc_His_kin-like_C"/>
</dbReference>
<dbReference type="eggNOG" id="COG4191">
    <property type="taxonomic scope" value="Bacteria"/>
</dbReference>
<evidence type="ECO:0000256" key="3">
    <source>
        <dbReference type="ARBA" id="ARBA00022553"/>
    </source>
</evidence>